<organism evidence="1 2">
    <name type="scientific">Kingdonia uniflora</name>
    <dbReference type="NCBI Taxonomy" id="39325"/>
    <lineage>
        <taxon>Eukaryota</taxon>
        <taxon>Viridiplantae</taxon>
        <taxon>Streptophyta</taxon>
        <taxon>Embryophyta</taxon>
        <taxon>Tracheophyta</taxon>
        <taxon>Spermatophyta</taxon>
        <taxon>Magnoliopsida</taxon>
        <taxon>Ranunculales</taxon>
        <taxon>Circaeasteraceae</taxon>
        <taxon>Kingdonia</taxon>
    </lineage>
</organism>
<keyword evidence="2" id="KW-1185">Reference proteome</keyword>
<evidence type="ECO:0000313" key="1">
    <source>
        <dbReference type="EMBL" id="KAF6160196.1"/>
    </source>
</evidence>
<proteinExistence type="predicted"/>
<dbReference type="OrthoDB" id="628205at2759"/>
<dbReference type="PANTHER" id="PTHR33790:SF10">
    <property type="entry name" value="PROTEIN EARLY RESPONSIVE TO DEHYDRATION 15"/>
    <property type="match status" value="1"/>
</dbReference>
<dbReference type="AlphaFoldDB" id="A0A7J7MZ88"/>
<reference evidence="1 2" key="1">
    <citation type="journal article" date="2020" name="IScience">
        <title>Genome Sequencing of the Endangered Kingdonia uniflora (Circaeasteraceae, Ranunculales) Reveals Potential Mechanisms of Evolutionary Specialization.</title>
        <authorList>
            <person name="Sun Y."/>
            <person name="Deng T."/>
            <person name="Zhang A."/>
            <person name="Moore M.J."/>
            <person name="Landis J.B."/>
            <person name="Lin N."/>
            <person name="Zhang H."/>
            <person name="Zhang X."/>
            <person name="Huang J."/>
            <person name="Zhang X."/>
            <person name="Sun H."/>
            <person name="Wang H."/>
        </authorList>
    </citation>
    <scope>NUCLEOTIDE SEQUENCE [LARGE SCALE GENOMIC DNA]</scope>
    <source>
        <strain evidence="1">TB1705</strain>
        <tissue evidence="1">Leaf</tissue>
    </source>
</reference>
<gene>
    <name evidence="1" type="ORF">GIB67_016632</name>
</gene>
<protein>
    <submittedName>
        <fullName evidence="1">Uncharacterized protein</fullName>
    </submittedName>
</protein>
<dbReference type="InterPro" id="IPR040414">
    <property type="entry name" value="CID1/CID2"/>
</dbReference>
<dbReference type="PANTHER" id="PTHR33790">
    <property type="entry name" value="OS05G0344200 PROTEIN"/>
    <property type="match status" value="1"/>
</dbReference>
<name>A0A7J7MZ88_9MAGN</name>
<accession>A0A7J7MZ88</accession>
<sequence>MAIVSSGGSSRLNPDAPLFIPAAVRQVEDFSPEWWDLVKTSTWFRHYWLNQEEQEAYNEENEDVANFLPESFDHGVEEDFRSLEAQIEDFIQSSELEEKKSQNGLEMDTELQRSFLGSSQERGLKSPVDPAKYREKLSEPLTGKVWGLDKFKPYPTLLKTPRDCGFWCWMDEYLQCPCGYGPCKLRSATVSKKRFYCCPLSKSKHERGYGFFKWFEEVNGESSTSTPSTTATPTFATSTTIKDLEIKYKIELAVAQAKIEMLQSITKDLAKINIKK</sequence>
<dbReference type="EMBL" id="JACGCM010001166">
    <property type="protein sequence ID" value="KAF6160196.1"/>
    <property type="molecule type" value="Genomic_DNA"/>
</dbReference>
<dbReference type="Proteomes" id="UP000541444">
    <property type="component" value="Unassembled WGS sequence"/>
</dbReference>
<comment type="caution">
    <text evidence="1">The sequence shown here is derived from an EMBL/GenBank/DDBJ whole genome shotgun (WGS) entry which is preliminary data.</text>
</comment>
<evidence type="ECO:0000313" key="2">
    <source>
        <dbReference type="Proteomes" id="UP000541444"/>
    </source>
</evidence>